<feature type="compositionally biased region" description="Basic residues" evidence="6">
    <location>
        <begin position="151"/>
        <end position="160"/>
    </location>
</feature>
<keyword evidence="3" id="KW-0863">Zinc-finger</keyword>
<dbReference type="PANTHER" id="PTHR15493">
    <property type="entry name" value="F-BOX ONLY PROTEIN 5 AND 43"/>
    <property type="match status" value="1"/>
</dbReference>
<feature type="region of interest" description="Disordered" evidence="6">
    <location>
        <begin position="140"/>
        <end position="168"/>
    </location>
</feature>
<comment type="caution">
    <text evidence="8">The sequence shown here is derived from an EMBL/GenBank/DDBJ whole genome shotgun (WGS) entry which is preliminary data.</text>
</comment>
<organism evidence="8 9">
    <name type="scientific">Littorina saxatilis</name>
    <dbReference type="NCBI Taxonomy" id="31220"/>
    <lineage>
        <taxon>Eukaryota</taxon>
        <taxon>Metazoa</taxon>
        <taxon>Spiralia</taxon>
        <taxon>Lophotrochozoa</taxon>
        <taxon>Mollusca</taxon>
        <taxon>Gastropoda</taxon>
        <taxon>Caenogastropoda</taxon>
        <taxon>Littorinimorpha</taxon>
        <taxon>Littorinoidea</taxon>
        <taxon>Littorinidae</taxon>
        <taxon>Littorina</taxon>
    </lineage>
</organism>
<dbReference type="PANTHER" id="PTHR15493:SF9">
    <property type="entry name" value="GH14043P"/>
    <property type="match status" value="1"/>
</dbReference>
<evidence type="ECO:0000256" key="3">
    <source>
        <dbReference type="ARBA" id="ARBA00022771"/>
    </source>
</evidence>
<evidence type="ECO:0000256" key="6">
    <source>
        <dbReference type="SAM" id="MobiDB-lite"/>
    </source>
</evidence>
<sequence>MAPKMAVNQEMCTDHDRIIANADFINGSAAADITDYDIRLNTNNNNMDLNGLKDLDLDAPHLSHLSSLPLPVYTSTPTIQRPYAKLFDSTVAFPKLDSTFDSGVGDTFHSSPSISETASPVVSELDSLSASDYLEADARAVSSPSLSSKPGIHRKRFKSPTRHERISSTPISQVLFGQSLVSSALNSKPYSFGDSKMTISPLQSGFNVYRQSGENVPRGSSPEHHPGGKKLCKEINSIWTDRVGDSELTDDEAYFSHSDSKLSASFLSPCSVDELSLRADHALSLSMVLKKFSPPVPDRLIGRNLGEEHFDIFTGLYSHAAPASGVIPWLDKYLAPIDFLRMSCVCWRWREICLNNKLIIRYRKHCARLYGSPDNKENTSQTRLKLLDSAEPDCMTRSSGHLGHVQPAVPTPVKLLTSTPTLYEQTRNTLRWGDSLRHCPFCHSVSKITEGTNNGVCQNQRCGVEFCLRCHSVDHGSSPCKVVIRRGKMDSVGSKKCKKNLRRLANLL</sequence>
<name>A0AAN9ARY2_9CAEN</name>
<dbReference type="Pfam" id="PF00646">
    <property type="entry name" value="F-box"/>
    <property type="match status" value="1"/>
</dbReference>
<dbReference type="PROSITE" id="PS51872">
    <property type="entry name" value="ZF_ZBR"/>
    <property type="match status" value="1"/>
</dbReference>
<evidence type="ECO:0000313" key="8">
    <source>
        <dbReference type="EMBL" id="KAK7091919.1"/>
    </source>
</evidence>
<evidence type="ECO:0000256" key="4">
    <source>
        <dbReference type="ARBA" id="ARBA00022786"/>
    </source>
</evidence>
<dbReference type="CDD" id="cd09917">
    <property type="entry name" value="F-box_SF"/>
    <property type="match status" value="1"/>
</dbReference>
<dbReference type="EMBL" id="JBAMIC010000022">
    <property type="protein sequence ID" value="KAK7091919.1"/>
    <property type="molecule type" value="Genomic_DNA"/>
</dbReference>
<evidence type="ECO:0000256" key="1">
    <source>
        <dbReference type="ARBA" id="ARBA00004906"/>
    </source>
</evidence>
<evidence type="ECO:0000256" key="5">
    <source>
        <dbReference type="ARBA" id="ARBA00022833"/>
    </source>
</evidence>
<dbReference type="GO" id="GO:0045835">
    <property type="term" value="P:negative regulation of meiotic nuclear division"/>
    <property type="evidence" value="ECO:0007669"/>
    <property type="project" value="InterPro"/>
</dbReference>
<dbReference type="GO" id="GO:0008270">
    <property type="term" value="F:zinc ion binding"/>
    <property type="evidence" value="ECO:0007669"/>
    <property type="project" value="UniProtKB-KW"/>
</dbReference>
<keyword evidence="5" id="KW-0862">Zinc</keyword>
<dbReference type="AlphaFoldDB" id="A0AAN9ARY2"/>
<evidence type="ECO:0000313" key="9">
    <source>
        <dbReference type="Proteomes" id="UP001374579"/>
    </source>
</evidence>
<dbReference type="GO" id="GO:0007088">
    <property type="term" value="P:regulation of mitotic nuclear division"/>
    <property type="evidence" value="ECO:0007669"/>
    <property type="project" value="InterPro"/>
</dbReference>
<accession>A0AAN9ARY2</accession>
<comment type="pathway">
    <text evidence="1">Protein modification; protein ubiquitination.</text>
</comment>
<gene>
    <name evidence="8" type="ORF">V1264_009536</name>
</gene>
<keyword evidence="9" id="KW-1185">Reference proteome</keyword>
<feature type="domain" description="ZBR-type" evidence="7">
    <location>
        <begin position="435"/>
        <end position="483"/>
    </location>
</feature>
<keyword evidence="4" id="KW-0833">Ubl conjugation pathway</keyword>
<dbReference type="Gene3D" id="2.20.25.20">
    <property type="match status" value="1"/>
</dbReference>
<dbReference type="SUPFAM" id="SSF81383">
    <property type="entry name" value="F-box domain"/>
    <property type="match status" value="1"/>
</dbReference>
<dbReference type="InterPro" id="IPR001810">
    <property type="entry name" value="F-box_dom"/>
</dbReference>
<dbReference type="Proteomes" id="UP001374579">
    <property type="component" value="Unassembled WGS sequence"/>
</dbReference>
<dbReference type="GO" id="GO:0005634">
    <property type="term" value="C:nucleus"/>
    <property type="evidence" value="ECO:0007669"/>
    <property type="project" value="TreeGrafter"/>
</dbReference>
<dbReference type="InterPro" id="IPR044064">
    <property type="entry name" value="ZF_ZBR"/>
</dbReference>
<dbReference type="InterPro" id="IPR036047">
    <property type="entry name" value="F-box-like_dom_sf"/>
</dbReference>
<keyword evidence="2" id="KW-0479">Metal-binding</keyword>
<reference evidence="8 9" key="1">
    <citation type="submission" date="2024-02" db="EMBL/GenBank/DDBJ databases">
        <title>Chromosome-scale genome assembly of the rough periwinkle Littorina saxatilis.</title>
        <authorList>
            <person name="De Jode A."/>
            <person name="Faria R."/>
            <person name="Formenti G."/>
            <person name="Sims Y."/>
            <person name="Smith T.P."/>
            <person name="Tracey A."/>
            <person name="Wood J.M.D."/>
            <person name="Zagrodzka Z.B."/>
            <person name="Johannesson K."/>
            <person name="Butlin R.K."/>
            <person name="Leder E.H."/>
        </authorList>
    </citation>
    <scope>NUCLEOTIDE SEQUENCE [LARGE SCALE GENOMIC DNA]</scope>
    <source>
        <strain evidence="8">Snail1</strain>
        <tissue evidence="8">Muscle</tissue>
    </source>
</reference>
<evidence type="ECO:0000259" key="7">
    <source>
        <dbReference type="PROSITE" id="PS51872"/>
    </source>
</evidence>
<protein>
    <recommendedName>
        <fullName evidence="7">ZBR-type domain-containing protein</fullName>
    </recommendedName>
</protein>
<dbReference type="CDD" id="cd20348">
    <property type="entry name" value="BRcat_RBR_EMI"/>
    <property type="match status" value="1"/>
</dbReference>
<dbReference type="SUPFAM" id="SSF57850">
    <property type="entry name" value="RING/U-box"/>
    <property type="match status" value="1"/>
</dbReference>
<evidence type="ECO:0000256" key="2">
    <source>
        <dbReference type="ARBA" id="ARBA00022723"/>
    </source>
</evidence>
<dbReference type="InterPro" id="IPR047147">
    <property type="entry name" value="FBX5_43"/>
</dbReference>
<proteinExistence type="predicted"/>